<dbReference type="Pfam" id="PF21211">
    <property type="entry name" value="FkbH_N"/>
    <property type="match status" value="1"/>
</dbReference>
<dbReference type="Gene3D" id="3.40.50.1000">
    <property type="entry name" value="HAD superfamily/HAD-like"/>
    <property type="match status" value="1"/>
</dbReference>
<dbReference type="Proteomes" id="UP001595752">
    <property type="component" value="Unassembled WGS sequence"/>
</dbReference>
<feature type="domain" description="BF1531-like N-terminal" evidence="1">
    <location>
        <begin position="32"/>
        <end position="227"/>
    </location>
</feature>
<dbReference type="EMBL" id="JBHRZT010000073">
    <property type="protein sequence ID" value="MFC3886646.1"/>
    <property type="molecule type" value="Genomic_DNA"/>
</dbReference>
<evidence type="ECO:0000259" key="1">
    <source>
        <dbReference type="Pfam" id="PF21211"/>
    </source>
</evidence>
<reference evidence="3" key="1">
    <citation type="journal article" date="2019" name="Int. J. Syst. Evol. Microbiol.">
        <title>The Global Catalogue of Microorganisms (GCM) 10K type strain sequencing project: providing services to taxonomists for standard genome sequencing and annotation.</title>
        <authorList>
            <consortium name="The Broad Institute Genomics Platform"/>
            <consortium name="The Broad Institute Genome Sequencing Center for Infectious Disease"/>
            <person name="Wu L."/>
            <person name="Ma J."/>
        </authorList>
    </citation>
    <scope>NUCLEOTIDE SEQUENCE [LARGE SCALE GENOMIC DNA]</scope>
    <source>
        <strain evidence="3">CCUG 61889</strain>
    </source>
</reference>
<dbReference type="NCBIfam" id="TIGR01681">
    <property type="entry name" value="HAD-SF-IIIC"/>
    <property type="match status" value="1"/>
</dbReference>
<comment type="caution">
    <text evidence="2">The sequence shown here is derived from an EMBL/GenBank/DDBJ whole genome shotgun (WGS) entry which is preliminary data.</text>
</comment>
<dbReference type="InterPro" id="IPR010037">
    <property type="entry name" value="FkbH_domain"/>
</dbReference>
<gene>
    <name evidence="2" type="ORF">ACFOU2_25370</name>
</gene>
<name>A0ABV8B8G4_9BACI</name>
<organism evidence="2 3">
    <name type="scientific">Bacillus songklensis</name>
    <dbReference type="NCBI Taxonomy" id="1069116"/>
    <lineage>
        <taxon>Bacteria</taxon>
        <taxon>Bacillati</taxon>
        <taxon>Bacillota</taxon>
        <taxon>Bacilli</taxon>
        <taxon>Bacillales</taxon>
        <taxon>Bacillaceae</taxon>
        <taxon>Bacillus</taxon>
    </lineage>
</organism>
<dbReference type="NCBIfam" id="TIGR01686">
    <property type="entry name" value="FkbH"/>
    <property type="match status" value="1"/>
</dbReference>
<evidence type="ECO:0000313" key="3">
    <source>
        <dbReference type="Proteomes" id="UP001595752"/>
    </source>
</evidence>
<proteinExistence type="predicted"/>
<dbReference type="InterPro" id="IPR010033">
    <property type="entry name" value="HAD_SF_ppase_IIIC"/>
</dbReference>
<evidence type="ECO:0000313" key="2">
    <source>
        <dbReference type="EMBL" id="MFC3886646.1"/>
    </source>
</evidence>
<dbReference type="InterPro" id="IPR036514">
    <property type="entry name" value="SGNH_hydro_sf"/>
</dbReference>
<keyword evidence="3" id="KW-1185">Reference proteome</keyword>
<dbReference type="Gene3D" id="3.40.50.1110">
    <property type="entry name" value="SGNH hydrolase"/>
    <property type="match status" value="1"/>
</dbReference>
<dbReference type="InterPro" id="IPR036412">
    <property type="entry name" value="HAD-like_sf"/>
</dbReference>
<dbReference type="SUPFAM" id="SSF56784">
    <property type="entry name" value="HAD-like"/>
    <property type="match status" value="1"/>
</dbReference>
<dbReference type="InterPro" id="IPR023214">
    <property type="entry name" value="HAD_sf"/>
</dbReference>
<accession>A0ABV8B8G4</accession>
<protein>
    <submittedName>
        <fullName evidence="2">HAD-IIIC family phosphatase</fullName>
    </submittedName>
</protein>
<dbReference type="RefSeq" id="WP_377919182.1">
    <property type="nucleotide sequence ID" value="NZ_JBHRZT010000073.1"/>
</dbReference>
<sequence length="591" mass="69318">MFDYPLDTGHLLRKKRSIKKELLKKENFINKKVAILGGSTTSEIKEMLELFLLNEGMKPEFYESDYNKYFEDIMFSDELKEFSPDIIYIHTSYRNIINRPEIHDEKEQIQNKLEKEFDYYKSLWEKAISDHNCIIIQNNFEYPRNRSLGNLDAVNYNGLTYFINKLNVMFSEYAQENTQILINDINYLSSWIGLDQWHDMSFWYHFKYSLSYHAIPHLAKNLSNIIKSVYGKSKKCLVLDLDNTLWGGIIGDDGVDHIKIGKETAIAEVYTGFQEYIKELSKRGVTLAIASKNDYENAIEGLNHPEMTIKEEHFSSIKANWEPKFINITKIAQEINIGIDSLVFIDDNPAERDIVKSQLPFVAVPNVGEDAAKFIDFIDRNGYFEPIKISKEDMQRNKYYEANKKREEVKAKYNNYDEYLQSLNMVADIHYFKSVYLERITQLTNKTNQFNLTTKRYSFTEIEEISKSKSKIPLCGRLKDKFGDNGLISVVIGDIKGKELHIDLWLMSCRVLKRDMEKAMFDAIVEECKKRGINVIYGYYYKTPKNKMVKDHYRNLGFEAVEESDDQSKWVIEVSKIIEKKNKFIARGDYE</sequence>
<dbReference type="InterPro" id="IPR049369">
    <property type="entry name" value="BF1531-like_N"/>
</dbReference>